<evidence type="ECO:0000313" key="3">
    <source>
        <dbReference type="Proteomes" id="UP000193925"/>
    </source>
</evidence>
<gene>
    <name evidence="2" type="ORF">AFERRI_10486</name>
    <name evidence="1" type="ORF">AFERRI_400208</name>
</gene>
<reference evidence="1" key="2">
    <citation type="submission" date="2014-07" db="EMBL/GenBank/DDBJ databases">
        <title>Initial genome analysis of the psychrotolerant acidophile Acidithiobacillus ferrivorans CF27: insights into iron and sulfur oxidation pathways and into biofilm formation.</title>
        <authorList>
            <person name="Talla E."/>
            <person name="Hedrich S."/>
            <person name="Mangenot S."/>
            <person name="Ji B."/>
            <person name="Johnson D.B."/>
            <person name="Barbe V."/>
            <person name="Bonnefoy V."/>
        </authorList>
    </citation>
    <scope>NUCLEOTIDE SEQUENCE [LARGE SCALE GENOMIC DNA]</scope>
    <source>
        <strain evidence="1">CF27</strain>
    </source>
</reference>
<reference evidence="1" key="1">
    <citation type="submission" date="2014-03" db="EMBL/GenBank/DDBJ databases">
        <authorList>
            <person name="Genoscope - CEA"/>
        </authorList>
    </citation>
    <scope>NUCLEOTIDE SEQUENCE [LARGE SCALE GENOMIC DNA]</scope>
    <source>
        <strain evidence="1">CF27</strain>
    </source>
</reference>
<sequence>MAKHQAVEVGNARLVHKQYDLESLRRDCYRLNLDYFSLMKATSQISVAMTSRIFKQQESLIGIVRTAPPSYLAQGALALSFNPAFGPAIPPQAESILGEVFRGRSEPEALAAYLAAVAFR</sequence>
<dbReference type="EMBL" id="CCCS020000035">
    <property type="protein sequence ID" value="CDQ10427.1"/>
    <property type="molecule type" value="Genomic_DNA"/>
</dbReference>
<protein>
    <submittedName>
        <fullName evidence="1">Uncharacterized protein</fullName>
    </submittedName>
</protein>
<dbReference type="AlphaFoldDB" id="A0A060UP95"/>
<evidence type="ECO:0000313" key="2">
    <source>
        <dbReference type="EMBL" id="SMH64453.1"/>
    </source>
</evidence>
<dbReference type="RefSeq" id="WP_035192929.1">
    <property type="nucleotide sequence ID" value="NZ_CCCS020000035.1"/>
</dbReference>
<keyword evidence="3" id="KW-1185">Reference proteome</keyword>
<proteinExistence type="predicted"/>
<name>A0A060UP95_9PROT</name>
<dbReference type="Proteomes" id="UP000193925">
    <property type="component" value="Chromosome AFERRI"/>
</dbReference>
<reference evidence="2 3" key="3">
    <citation type="submission" date="2017-03" db="EMBL/GenBank/DDBJ databases">
        <authorList>
            <person name="Regsiter A."/>
            <person name="William W."/>
        </authorList>
    </citation>
    <scope>NUCLEOTIDE SEQUENCE [LARGE SCALE GENOMIC DNA]</scope>
    <source>
        <strain evidence="2">PRJEB5721</strain>
    </source>
</reference>
<evidence type="ECO:0000313" key="1">
    <source>
        <dbReference type="EMBL" id="CDQ10427.1"/>
    </source>
</evidence>
<dbReference type="EMBL" id="LT841305">
    <property type="protein sequence ID" value="SMH64453.1"/>
    <property type="molecule type" value="Genomic_DNA"/>
</dbReference>
<accession>A0A060UP95</accession>
<organism evidence="1">
    <name type="scientific">Acidithiobacillus ferrivorans</name>
    <dbReference type="NCBI Taxonomy" id="160808"/>
    <lineage>
        <taxon>Bacteria</taxon>
        <taxon>Pseudomonadati</taxon>
        <taxon>Pseudomonadota</taxon>
        <taxon>Acidithiobacillia</taxon>
        <taxon>Acidithiobacillales</taxon>
        <taxon>Acidithiobacillaceae</taxon>
        <taxon>Acidithiobacillus</taxon>
    </lineage>
</organism>